<dbReference type="Proteomes" id="UP000199041">
    <property type="component" value="Unassembled WGS sequence"/>
</dbReference>
<reference evidence="2 3" key="1">
    <citation type="submission" date="2016-10" db="EMBL/GenBank/DDBJ databases">
        <authorList>
            <person name="de Groot N.N."/>
        </authorList>
    </citation>
    <scope>NUCLEOTIDE SEQUENCE [LARGE SCALE GENOMIC DNA]</scope>
    <source>
        <strain evidence="2 3">Vu-144</strain>
    </source>
</reference>
<proteinExistence type="predicted"/>
<name>A0A1H4CY90_9BACT</name>
<dbReference type="EMBL" id="FNQY01000039">
    <property type="protein sequence ID" value="SEA65258.1"/>
    <property type="molecule type" value="Genomic_DNA"/>
</dbReference>
<dbReference type="STRING" id="551991.SAMN05192529_13913"/>
<evidence type="ECO:0000256" key="1">
    <source>
        <dbReference type="SAM" id="MobiDB-lite"/>
    </source>
</evidence>
<dbReference type="RefSeq" id="WP_091401417.1">
    <property type="nucleotide sequence ID" value="NZ_FNQY01000039.1"/>
</dbReference>
<sequence>MAKLYTSLFSSHLMSATGSATGKKQSGHNNQTVKASICPILPAINRSDKPSLFEAQQQFLDLIEQLSLFCPCPETLNNILNYATTKLKGGATEKEKDDTNYDPQATLSVCN</sequence>
<feature type="region of interest" description="Disordered" evidence="1">
    <location>
        <begin position="91"/>
        <end position="111"/>
    </location>
</feature>
<evidence type="ECO:0000313" key="3">
    <source>
        <dbReference type="Proteomes" id="UP000199041"/>
    </source>
</evidence>
<gene>
    <name evidence="2" type="ORF">SAMN05192529_13913</name>
</gene>
<organism evidence="2 3">
    <name type="scientific">Arachidicoccus rhizosphaerae</name>
    <dbReference type="NCBI Taxonomy" id="551991"/>
    <lineage>
        <taxon>Bacteria</taxon>
        <taxon>Pseudomonadati</taxon>
        <taxon>Bacteroidota</taxon>
        <taxon>Chitinophagia</taxon>
        <taxon>Chitinophagales</taxon>
        <taxon>Chitinophagaceae</taxon>
        <taxon>Arachidicoccus</taxon>
    </lineage>
</organism>
<feature type="compositionally biased region" description="Polar residues" evidence="1">
    <location>
        <begin position="101"/>
        <end position="111"/>
    </location>
</feature>
<protein>
    <submittedName>
        <fullName evidence="2">Uncharacterized protein</fullName>
    </submittedName>
</protein>
<dbReference type="AlphaFoldDB" id="A0A1H4CY90"/>
<evidence type="ECO:0000313" key="2">
    <source>
        <dbReference type="EMBL" id="SEA65258.1"/>
    </source>
</evidence>
<accession>A0A1H4CY90</accession>
<keyword evidence="3" id="KW-1185">Reference proteome</keyword>